<evidence type="ECO:0000256" key="1">
    <source>
        <dbReference type="SAM" id="Coils"/>
    </source>
</evidence>
<feature type="coiled-coil region" evidence="1">
    <location>
        <begin position="129"/>
        <end position="160"/>
    </location>
</feature>
<feature type="compositionally biased region" description="Basic and acidic residues" evidence="2">
    <location>
        <begin position="246"/>
        <end position="261"/>
    </location>
</feature>
<sequence length="449" mass="52865">MDNFPSLRTILDESKYVTGYEKEIDQLSDEKKLILQREENDDLERFRITILQLYEENKKMIKGPYVAEMELLKKEIKRIQKIHNDAIISIRKKSIKEKDVPVMEPSPIPMKRQAWAKPGDDLLTRIKSGDDLKRDVKQLSEEYQQKAEDAIKKAHIAEKELIRNIEIKYTKKREEFWEKADKWPREFEAIRDYLNMFDSEEKAAIDALHRNSTHVDALMRRKVIEEYNVHKEKNKKIEEAENSLANKERENDRRAEEAEDSLAIKDKEDANKEKEIEKEMEKKIEDAEMSLAEEDKNIYISSIINEKITVPFNKLSNNMTRYFESYAEKKIEGKCRNEGYVKKHSSSVISYSTGLLNSDIVIYDVIFSVDVCYPYENMELSCKIKNITKIGIRATISELNNPIILFISREHNPDKDFESYKENQIIKVKVLGNRFELNDEYISVIGELI</sequence>
<protein>
    <recommendedName>
        <fullName evidence="4">S1 motif domain-containing protein</fullName>
    </recommendedName>
</protein>
<organism evidence="3">
    <name type="scientific">viral metagenome</name>
    <dbReference type="NCBI Taxonomy" id="1070528"/>
    <lineage>
        <taxon>unclassified sequences</taxon>
        <taxon>metagenomes</taxon>
        <taxon>organismal metagenomes</taxon>
    </lineage>
</organism>
<name>A0A6C0ESU1_9ZZZZ</name>
<evidence type="ECO:0000256" key="2">
    <source>
        <dbReference type="SAM" id="MobiDB-lite"/>
    </source>
</evidence>
<reference evidence="3" key="1">
    <citation type="journal article" date="2020" name="Nature">
        <title>Giant virus diversity and host interactions through global metagenomics.</title>
        <authorList>
            <person name="Schulz F."/>
            <person name="Roux S."/>
            <person name="Paez-Espino D."/>
            <person name="Jungbluth S."/>
            <person name="Walsh D.A."/>
            <person name="Denef V.J."/>
            <person name="McMahon K.D."/>
            <person name="Konstantinidis K.T."/>
            <person name="Eloe-Fadrosh E.A."/>
            <person name="Kyrpides N.C."/>
            <person name="Woyke T."/>
        </authorList>
    </citation>
    <scope>NUCLEOTIDE SEQUENCE</scope>
    <source>
        <strain evidence="3">GVMAG-M-3300009159-65</strain>
    </source>
</reference>
<evidence type="ECO:0008006" key="4">
    <source>
        <dbReference type="Google" id="ProtNLM"/>
    </source>
</evidence>
<dbReference type="EMBL" id="MN738933">
    <property type="protein sequence ID" value="QHT32254.1"/>
    <property type="molecule type" value="Genomic_DNA"/>
</dbReference>
<feature type="region of interest" description="Disordered" evidence="2">
    <location>
        <begin position="238"/>
        <end position="261"/>
    </location>
</feature>
<evidence type="ECO:0000313" key="3">
    <source>
        <dbReference type="EMBL" id="QHT32254.1"/>
    </source>
</evidence>
<keyword evidence="1" id="KW-0175">Coiled coil</keyword>
<accession>A0A6C0ESU1</accession>
<proteinExistence type="predicted"/>
<dbReference type="AlphaFoldDB" id="A0A6C0ESU1"/>